<evidence type="ECO:0000256" key="6">
    <source>
        <dbReference type="ARBA" id="ARBA00022490"/>
    </source>
</evidence>
<gene>
    <name evidence="14" type="ORF">NQ315_010786</name>
</gene>
<evidence type="ECO:0000259" key="13">
    <source>
        <dbReference type="Pfam" id="PF16026"/>
    </source>
</evidence>
<feature type="domain" description="Mitochondria-eating protein C-terminal" evidence="13">
    <location>
        <begin position="39"/>
        <end position="186"/>
    </location>
</feature>
<dbReference type="GO" id="GO:0035695">
    <property type="term" value="P:mitophagy by internal vacuole formation"/>
    <property type="evidence" value="ECO:0007669"/>
    <property type="project" value="TreeGrafter"/>
</dbReference>
<dbReference type="EMBL" id="JANEYG010000030">
    <property type="protein sequence ID" value="KAJ8917873.1"/>
    <property type="molecule type" value="Genomic_DNA"/>
</dbReference>
<protein>
    <recommendedName>
        <fullName evidence="5">Mitochondria-eating protein</fullName>
    </recommendedName>
    <alternativeName>
        <fullName evidence="12">Spermatogenesis-associated protein 18</fullName>
    </alternativeName>
</protein>
<keyword evidence="10" id="KW-0496">Mitochondrion</keyword>
<dbReference type="GO" id="GO:0005759">
    <property type="term" value="C:mitochondrial matrix"/>
    <property type="evidence" value="ECO:0007669"/>
    <property type="project" value="UniProtKB-SubCell"/>
</dbReference>
<evidence type="ECO:0000313" key="15">
    <source>
        <dbReference type="Proteomes" id="UP001159042"/>
    </source>
</evidence>
<evidence type="ECO:0000256" key="8">
    <source>
        <dbReference type="ARBA" id="ARBA00023054"/>
    </source>
</evidence>
<dbReference type="GO" id="GO:0008289">
    <property type="term" value="F:lipid binding"/>
    <property type="evidence" value="ECO:0007669"/>
    <property type="project" value="UniProtKB-KW"/>
</dbReference>
<keyword evidence="9" id="KW-0446">Lipid-binding</keyword>
<dbReference type="GO" id="GO:0035694">
    <property type="term" value="P:mitochondrial protein catabolic process"/>
    <property type="evidence" value="ECO:0007669"/>
    <property type="project" value="InterPro"/>
</dbReference>
<dbReference type="PANTHER" id="PTHR21771:SF1">
    <property type="entry name" value="MITOCHONDRIA-EATING PROTEIN"/>
    <property type="match status" value="1"/>
</dbReference>
<keyword evidence="8" id="KW-0175">Coiled coil</keyword>
<evidence type="ECO:0000256" key="3">
    <source>
        <dbReference type="ARBA" id="ARBA00004496"/>
    </source>
</evidence>
<evidence type="ECO:0000256" key="4">
    <source>
        <dbReference type="ARBA" id="ARBA00008233"/>
    </source>
</evidence>
<reference evidence="14 15" key="1">
    <citation type="journal article" date="2023" name="Insect Mol. Biol.">
        <title>Genome sequencing provides insights into the evolution of gene families encoding plant cell wall-degrading enzymes in longhorned beetles.</title>
        <authorList>
            <person name="Shin N.R."/>
            <person name="Okamura Y."/>
            <person name="Kirsch R."/>
            <person name="Pauchet Y."/>
        </authorList>
    </citation>
    <scope>NUCLEOTIDE SEQUENCE [LARGE SCALE GENOMIC DNA]</scope>
    <source>
        <strain evidence="14">EAD_L_NR</strain>
    </source>
</reference>
<evidence type="ECO:0000256" key="9">
    <source>
        <dbReference type="ARBA" id="ARBA00023121"/>
    </source>
</evidence>
<evidence type="ECO:0000256" key="11">
    <source>
        <dbReference type="ARBA" id="ARBA00023136"/>
    </source>
</evidence>
<dbReference type="AlphaFoldDB" id="A0AAV8VUA6"/>
<comment type="subcellular location">
    <subcellularLocation>
        <location evidence="3">Cytoplasm</location>
    </subcellularLocation>
    <subcellularLocation>
        <location evidence="2">Mitochondrion matrix</location>
    </subcellularLocation>
    <subcellularLocation>
        <location evidence="1">Mitochondrion outer membrane</location>
    </subcellularLocation>
</comment>
<keyword evidence="7" id="KW-1000">Mitochondrion outer membrane</keyword>
<keyword evidence="15" id="KW-1185">Reference proteome</keyword>
<dbReference type="InterPro" id="IPR031981">
    <property type="entry name" value="MIEAP_C"/>
</dbReference>
<evidence type="ECO:0000256" key="7">
    <source>
        <dbReference type="ARBA" id="ARBA00022787"/>
    </source>
</evidence>
<comment type="caution">
    <text evidence="14">The sequence shown here is derived from an EMBL/GenBank/DDBJ whole genome shotgun (WGS) entry which is preliminary data.</text>
</comment>
<keyword evidence="11" id="KW-0472">Membrane</keyword>
<proteinExistence type="inferred from homology"/>
<dbReference type="Proteomes" id="UP001159042">
    <property type="component" value="Unassembled WGS sequence"/>
</dbReference>
<evidence type="ECO:0000256" key="12">
    <source>
        <dbReference type="ARBA" id="ARBA00032687"/>
    </source>
</evidence>
<comment type="similarity">
    <text evidence="4">Belongs to the MIEAP family.</text>
</comment>
<accession>A0AAV8VUA6</accession>
<keyword evidence="6" id="KW-0963">Cytoplasm</keyword>
<dbReference type="InterPro" id="IPR026169">
    <property type="entry name" value="MIEAP"/>
</dbReference>
<sequence length="233" mass="26467">MEIDIDKVLSNIKCQKVCNVRNCEKLGSKFDTRLAFDKKDAVSRYESLFHQCRPRALEALDSLPDLTHATQLKSKILFSVVVLAFRTCRNLRETKLRETFRALHVDVRSSCAQSLRQEILRCLSTSKEAFPLSEAESQVITLVCDTLKEYKCLENCSALRRYVGEVTRVAWALVNHHPPYELDAGNTEKHPKNIHGKTCTHYKTEVQLNSIFSNTCEDASGETPSSPFLGQDE</sequence>
<evidence type="ECO:0000256" key="5">
    <source>
        <dbReference type="ARBA" id="ARBA00019863"/>
    </source>
</evidence>
<organism evidence="14 15">
    <name type="scientific">Exocentrus adspersus</name>
    <dbReference type="NCBI Taxonomy" id="1586481"/>
    <lineage>
        <taxon>Eukaryota</taxon>
        <taxon>Metazoa</taxon>
        <taxon>Ecdysozoa</taxon>
        <taxon>Arthropoda</taxon>
        <taxon>Hexapoda</taxon>
        <taxon>Insecta</taxon>
        <taxon>Pterygota</taxon>
        <taxon>Neoptera</taxon>
        <taxon>Endopterygota</taxon>
        <taxon>Coleoptera</taxon>
        <taxon>Polyphaga</taxon>
        <taxon>Cucujiformia</taxon>
        <taxon>Chrysomeloidea</taxon>
        <taxon>Cerambycidae</taxon>
        <taxon>Lamiinae</taxon>
        <taxon>Acanthocinini</taxon>
        <taxon>Exocentrus</taxon>
    </lineage>
</organism>
<dbReference type="PANTHER" id="PTHR21771">
    <property type="entry name" value="MITOCHONDRIA-EATING PROTEIN-RELATED"/>
    <property type="match status" value="1"/>
</dbReference>
<evidence type="ECO:0000256" key="1">
    <source>
        <dbReference type="ARBA" id="ARBA00004294"/>
    </source>
</evidence>
<dbReference type="GO" id="GO:0005741">
    <property type="term" value="C:mitochondrial outer membrane"/>
    <property type="evidence" value="ECO:0007669"/>
    <property type="project" value="UniProtKB-SubCell"/>
</dbReference>
<evidence type="ECO:0000256" key="10">
    <source>
        <dbReference type="ARBA" id="ARBA00023128"/>
    </source>
</evidence>
<evidence type="ECO:0000313" key="14">
    <source>
        <dbReference type="EMBL" id="KAJ8917873.1"/>
    </source>
</evidence>
<evidence type="ECO:0000256" key="2">
    <source>
        <dbReference type="ARBA" id="ARBA00004305"/>
    </source>
</evidence>
<dbReference type="Pfam" id="PF16026">
    <property type="entry name" value="MIEAP"/>
    <property type="match status" value="1"/>
</dbReference>
<name>A0AAV8VUA6_9CUCU</name>